<evidence type="ECO:0000256" key="1">
    <source>
        <dbReference type="SAM" id="Coils"/>
    </source>
</evidence>
<name>A0A8J5ZMQ9_GALPY</name>
<feature type="domain" description="DUF4724" evidence="3">
    <location>
        <begin position="292"/>
        <end position="338"/>
    </location>
</feature>
<keyword evidence="5" id="KW-1185">Reference proteome</keyword>
<dbReference type="AlphaFoldDB" id="A0A8J5ZMQ9"/>
<evidence type="ECO:0000256" key="2">
    <source>
        <dbReference type="SAM" id="MobiDB-lite"/>
    </source>
</evidence>
<dbReference type="PANTHER" id="PTHR22382:SF7">
    <property type="entry name" value="RIKEN CDNA 4921504E06 GENE"/>
    <property type="match status" value="1"/>
</dbReference>
<dbReference type="InterPro" id="IPR031711">
    <property type="entry name" value="DUF4724"/>
</dbReference>
<feature type="compositionally biased region" description="Low complexity" evidence="2">
    <location>
        <begin position="211"/>
        <end position="234"/>
    </location>
</feature>
<organism evidence="4 5">
    <name type="scientific">Galemys pyrenaicus</name>
    <name type="common">Iberian desman</name>
    <name type="synonym">Pyrenean desman</name>
    <dbReference type="NCBI Taxonomy" id="202257"/>
    <lineage>
        <taxon>Eukaryota</taxon>
        <taxon>Metazoa</taxon>
        <taxon>Chordata</taxon>
        <taxon>Craniata</taxon>
        <taxon>Vertebrata</taxon>
        <taxon>Euteleostomi</taxon>
        <taxon>Mammalia</taxon>
        <taxon>Eutheria</taxon>
        <taxon>Laurasiatheria</taxon>
        <taxon>Eulipotyphla</taxon>
        <taxon>Talpidae</taxon>
        <taxon>Galemys</taxon>
    </lineage>
</organism>
<keyword evidence="1" id="KW-0175">Coiled coil</keyword>
<dbReference type="Pfam" id="PF15852">
    <property type="entry name" value="DUF4724"/>
    <property type="match status" value="1"/>
</dbReference>
<feature type="non-terminal residue" evidence="4">
    <location>
        <position position="339"/>
    </location>
</feature>
<evidence type="ECO:0000313" key="5">
    <source>
        <dbReference type="Proteomes" id="UP000700334"/>
    </source>
</evidence>
<dbReference type="InterPro" id="IPR040119">
    <property type="entry name" value="C10orf67-like"/>
</dbReference>
<accession>A0A8J5ZMQ9</accession>
<protein>
    <recommendedName>
        <fullName evidence="3">DUF4724 domain-containing protein</fullName>
    </recommendedName>
</protein>
<evidence type="ECO:0000259" key="3">
    <source>
        <dbReference type="Pfam" id="PF15852"/>
    </source>
</evidence>
<sequence length="339" mass="37667">MVPEKDKYFCRAYPKEKGKRTMTHPALNSREAQPEGQLDQLCQDSPLTTEISPPKRTVEKRTLEYKQENESLLQTITELKEEIQLCLKENSDLEDEIMILKEKADKDHLIIQKVYALCPDPTCCNASDLPCLIRPSEAICTSSFSASVIHLDALLQNRLTDARDRLTYELEIEKSSVQDLSHKLSKAEEAVWSPMLSATKMVSKGEVISRPASSVTTPATTTPATTTPAITTPATTSSAITAPGITVSSGTIPVFVKTKRAKTPKKQLLRQEQQHMVRTAYMTTLGDNFTGKAKPLFVQSKTNLLTDGTSSGNENNPSLIDHKYTDLINEHLYFPPLTK</sequence>
<gene>
    <name evidence="4" type="ORF">J0S82_004598</name>
</gene>
<dbReference type="PANTHER" id="PTHR22382">
    <property type="entry name" value="RIKEN CDNA 4921504E06 GENE"/>
    <property type="match status" value="1"/>
</dbReference>
<dbReference type="EMBL" id="JAGFMF010012284">
    <property type="protein sequence ID" value="KAG8504705.1"/>
    <property type="molecule type" value="Genomic_DNA"/>
</dbReference>
<evidence type="ECO:0000313" key="4">
    <source>
        <dbReference type="EMBL" id="KAG8504705.1"/>
    </source>
</evidence>
<proteinExistence type="predicted"/>
<dbReference type="Proteomes" id="UP000700334">
    <property type="component" value="Unassembled WGS sequence"/>
</dbReference>
<reference evidence="4" key="1">
    <citation type="journal article" date="2021" name="Evol. Appl.">
        <title>The genome of the Pyrenean desman and the effects of bottlenecks and inbreeding on the genomic landscape of an endangered species.</title>
        <authorList>
            <person name="Escoda L."/>
            <person name="Castresana J."/>
        </authorList>
    </citation>
    <scope>NUCLEOTIDE SEQUENCE</scope>
    <source>
        <strain evidence="4">IBE-C5619</strain>
    </source>
</reference>
<dbReference type="OrthoDB" id="10027521at2759"/>
<comment type="caution">
    <text evidence="4">The sequence shown here is derived from an EMBL/GenBank/DDBJ whole genome shotgun (WGS) entry which is preliminary data.</text>
</comment>
<feature type="region of interest" description="Disordered" evidence="2">
    <location>
        <begin position="207"/>
        <end position="234"/>
    </location>
</feature>
<feature type="coiled-coil region" evidence="1">
    <location>
        <begin position="62"/>
        <end position="103"/>
    </location>
</feature>